<dbReference type="NCBIfam" id="NF041117">
    <property type="entry name" value="CBASS_cyclase_b"/>
    <property type="match status" value="1"/>
</dbReference>
<protein>
    <recommendedName>
        <fullName evidence="2">Nucleotidyltransferase</fullName>
    </recommendedName>
</protein>
<dbReference type="InterPro" id="IPR053550">
    <property type="entry name" value="CD-NTase"/>
</dbReference>
<accession>A0A380T9F3</accession>
<dbReference type="EMBL" id="UIDG01000001">
    <property type="protein sequence ID" value="SUS03284.1"/>
    <property type="molecule type" value="Genomic_DNA"/>
</dbReference>
<sequence length="313" mass="34034">MAGGGGDRAFSSHSPDELRGLVRKAEDKTTVAAFEADLAKTLGELLGAFNGRDVDAVRDRLDELKTSLQNSIDGSFDQLFGGSVAKHTYVDGMSDIDSLVFINDSALEGKSPQKVLARMEKILQRDFEGEATVSHGRMAVTVDYGDGMIIQLLPALKTSDGKFQVPSSRREGWSKIDPVAFQEALTRRNKECSGKLVPTIKLAKAIVGQLPDNQKLSGYHMESLGIAAFRAYKGEMTTAAMLPAFFEKARELVLSPIQDRTKQSVHVDAYLGPANSEQRQVASHVMGRLARRMRNASAAGSTAQWLALFGLEQ</sequence>
<dbReference type="AlphaFoldDB" id="A0A380T9F3"/>
<dbReference type="InterPro" id="IPR043519">
    <property type="entry name" value="NT_sf"/>
</dbReference>
<dbReference type="SUPFAM" id="SSF81301">
    <property type="entry name" value="Nucleotidyltransferase"/>
    <property type="match status" value="1"/>
</dbReference>
<dbReference type="Gene3D" id="3.30.460.10">
    <property type="entry name" value="Beta Polymerase, domain 2"/>
    <property type="match status" value="1"/>
</dbReference>
<dbReference type="GO" id="GO:0016779">
    <property type="term" value="F:nucleotidyltransferase activity"/>
    <property type="evidence" value="ECO:0007669"/>
    <property type="project" value="InterPro"/>
</dbReference>
<dbReference type="CDD" id="cd05400">
    <property type="entry name" value="NT_2-5OAS_ClassI-CCAase"/>
    <property type="match status" value="1"/>
</dbReference>
<dbReference type="InterPro" id="IPR006116">
    <property type="entry name" value="NT_2-5OAS_ClassI-CCAase"/>
</dbReference>
<dbReference type="Pfam" id="PF18144">
    <property type="entry name" value="SMODS"/>
    <property type="match status" value="1"/>
</dbReference>
<evidence type="ECO:0008006" key="2">
    <source>
        <dbReference type="Google" id="ProtNLM"/>
    </source>
</evidence>
<proteinExistence type="predicted"/>
<reference evidence="1" key="1">
    <citation type="submission" date="2018-07" db="EMBL/GenBank/DDBJ databases">
        <authorList>
            <person name="Quirk P.G."/>
            <person name="Krulwich T.A."/>
        </authorList>
    </citation>
    <scope>NUCLEOTIDE SEQUENCE</scope>
</reference>
<gene>
    <name evidence="1" type="ORF">DF3PB_10037</name>
</gene>
<organism evidence="1">
    <name type="scientific">metagenome</name>
    <dbReference type="NCBI Taxonomy" id="256318"/>
    <lineage>
        <taxon>unclassified sequences</taxon>
        <taxon>metagenomes</taxon>
    </lineage>
</organism>
<name>A0A380T9F3_9ZZZZ</name>
<evidence type="ECO:0000313" key="1">
    <source>
        <dbReference type="EMBL" id="SUS03284.1"/>
    </source>
</evidence>